<dbReference type="PANTHER" id="PTHR42939">
    <property type="entry name" value="ABC TRANSPORTER ATP-BINDING PROTEIN ALBC-RELATED"/>
    <property type="match status" value="1"/>
</dbReference>
<dbReference type="GO" id="GO:0005524">
    <property type="term" value="F:ATP binding"/>
    <property type="evidence" value="ECO:0007669"/>
    <property type="project" value="UniProtKB-KW"/>
</dbReference>
<evidence type="ECO:0000313" key="5">
    <source>
        <dbReference type="EMBL" id="SBT69102.1"/>
    </source>
</evidence>
<dbReference type="PROSITE" id="PS50893">
    <property type="entry name" value="ABC_TRANSPORTER_2"/>
    <property type="match status" value="1"/>
</dbReference>
<evidence type="ECO:0000256" key="2">
    <source>
        <dbReference type="ARBA" id="ARBA00022741"/>
    </source>
</evidence>
<dbReference type="Gene3D" id="3.40.50.300">
    <property type="entry name" value="P-loop containing nucleotide triphosphate hydrolases"/>
    <property type="match status" value="1"/>
</dbReference>
<dbReference type="InterPro" id="IPR003439">
    <property type="entry name" value="ABC_transporter-like_ATP-bd"/>
</dbReference>
<keyword evidence="6" id="KW-1185">Reference proteome</keyword>
<dbReference type="CDD" id="cd03230">
    <property type="entry name" value="ABC_DR_subfamily_A"/>
    <property type="match status" value="1"/>
</dbReference>
<dbReference type="SUPFAM" id="SSF52540">
    <property type="entry name" value="P-loop containing nucleoside triphosphate hydrolases"/>
    <property type="match status" value="1"/>
</dbReference>
<evidence type="ECO:0000259" key="4">
    <source>
        <dbReference type="PROSITE" id="PS50893"/>
    </source>
</evidence>
<organism evidence="5 6">
    <name type="scientific">Micromonospora sediminicola</name>
    <dbReference type="NCBI Taxonomy" id="946078"/>
    <lineage>
        <taxon>Bacteria</taxon>
        <taxon>Bacillati</taxon>
        <taxon>Actinomycetota</taxon>
        <taxon>Actinomycetes</taxon>
        <taxon>Micromonosporales</taxon>
        <taxon>Micromonosporaceae</taxon>
        <taxon>Micromonospora</taxon>
    </lineage>
</organism>
<feature type="domain" description="ABC transporter" evidence="4">
    <location>
        <begin position="8"/>
        <end position="235"/>
    </location>
</feature>
<dbReference type="InterPro" id="IPR051782">
    <property type="entry name" value="ABC_Transporter_VariousFunc"/>
</dbReference>
<sequence>MSGQPVAVEARDLSRRYGAVWALRDCGFALPANRIVALVGANGAGKSTLLSIIAGTLAASSGTLLVHGRPVARGRSTDGGGRVAILAQDKPLYRDFTVSDMLRFGRSTNRVWDQRRALSWLRRFDVPLDRRCGKLSGGQRAQVALAVALGSRPAVLLLDEPLANLDPVARTEVTGELMAEAAEDDMTVMLSTHIIAELSGVGDHLLLLDAGRPVLTGDVEDLLDGHVRMTGPRADQPPGPGTVVQAQHTERQSTFVLRRPAAPTAHAVVAPGWTVQPVALDELILTYLRASSRAPHEREAAA</sequence>
<proteinExistence type="predicted"/>
<dbReference type="RefSeq" id="WP_091583194.1">
    <property type="nucleotide sequence ID" value="NZ_FLRH01000004.1"/>
</dbReference>
<dbReference type="GO" id="GO:0016887">
    <property type="term" value="F:ATP hydrolysis activity"/>
    <property type="evidence" value="ECO:0007669"/>
    <property type="project" value="InterPro"/>
</dbReference>
<protein>
    <submittedName>
        <fullName evidence="5">ABC-2 type transport system ATP-binding protein</fullName>
    </submittedName>
</protein>
<name>A0A1A9BJN7_9ACTN</name>
<dbReference type="AlphaFoldDB" id="A0A1A9BJN7"/>
<dbReference type="InterPro" id="IPR003593">
    <property type="entry name" value="AAA+_ATPase"/>
</dbReference>
<keyword evidence="3 5" id="KW-0067">ATP-binding</keyword>
<dbReference type="SMART" id="SM00382">
    <property type="entry name" value="AAA"/>
    <property type="match status" value="1"/>
</dbReference>
<keyword evidence="1" id="KW-0813">Transport</keyword>
<dbReference type="Proteomes" id="UP000199558">
    <property type="component" value="Unassembled WGS sequence"/>
</dbReference>
<keyword evidence="2" id="KW-0547">Nucleotide-binding</keyword>
<gene>
    <name evidence="5" type="ORF">GA0070622_6220</name>
</gene>
<evidence type="ECO:0000313" key="6">
    <source>
        <dbReference type="Proteomes" id="UP000199558"/>
    </source>
</evidence>
<dbReference type="Pfam" id="PF00005">
    <property type="entry name" value="ABC_tran"/>
    <property type="match status" value="1"/>
</dbReference>
<reference evidence="6" key="1">
    <citation type="submission" date="2016-06" db="EMBL/GenBank/DDBJ databases">
        <authorList>
            <person name="Varghese N."/>
            <person name="Submissions Spin"/>
        </authorList>
    </citation>
    <scope>NUCLEOTIDE SEQUENCE [LARGE SCALE GENOMIC DNA]</scope>
    <source>
        <strain evidence="6">DSM 45794</strain>
    </source>
</reference>
<dbReference type="OrthoDB" id="9804819at2"/>
<dbReference type="InterPro" id="IPR027417">
    <property type="entry name" value="P-loop_NTPase"/>
</dbReference>
<evidence type="ECO:0000256" key="3">
    <source>
        <dbReference type="ARBA" id="ARBA00022840"/>
    </source>
</evidence>
<dbReference type="PANTHER" id="PTHR42939:SF1">
    <property type="entry name" value="ABC TRANSPORTER ATP-BINDING PROTEIN ALBC-RELATED"/>
    <property type="match status" value="1"/>
</dbReference>
<dbReference type="STRING" id="946078.GA0070622_6220"/>
<accession>A0A1A9BJN7</accession>
<evidence type="ECO:0000256" key="1">
    <source>
        <dbReference type="ARBA" id="ARBA00022448"/>
    </source>
</evidence>
<dbReference type="EMBL" id="FLRH01000004">
    <property type="protein sequence ID" value="SBT69102.1"/>
    <property type="molecule type" value="Genomic_DNA"/>
</dbReference>